<sequence length="138" mass="14994">IYRGNVRALWMGVLWALTSGTGVAVALLQGSAGPLIGVAISASLLPPVVNCGLFWALACIWLIYPEKRIPHLRNEAMNSTSVYPFLYTDYLPTEFLINGIVSACLTIVNVICIFITAIIVLKIKEVSAPYTASPDLKR</sequence>
<protein>
    <submittedName>
        <fullName evidence="2">GH11075</fullName>
    </submittedName>
</protein>
<keyword evidence="1" id="KW-0472">Membrane</keyword>
<evidence type="ECO:0000256" key="1">
    <source>
        <dbReference type="SAM" id="Phobius"/>
    </source>
</evidence>
<evidence type="ECO:0000313" key="3">
    <source>
        <dbReference type="Proteomes" id="UP000001070"/>
    </source>
</evidence>
<dbReference type="eggNOG" id="ENOG502QWS6">
    <property type="taxonomic scope" value="Eukaryota"/>
</dbReference>
<dbReference type="PhylomeDB" id="B4JCI7"/>
<dbReference type="Pfam" id="PF04087">
    <property type="entry name" value="DUF389"/>
    <property type="match status" value="1"/>
</dbReference>
<feature type="transmembrane region" description="Helical" evidence="1">
    <location>
        <begin position="35"/>
        <end position="64"/>
    </location>
</feature>
<dbReference type="Proteomes" id="UP000001070">
    <property type="component" value="Unassembled WGS sequence"/>
</dbReference>
<keyword evidence="3" id="KW-1185">Reference proteome</keyword>
<evidence type="ECO:0000313" key="2">
    <source>
        <dbReference type="EMBL" id="EDW03141.1"/>
    </source>
</evidence>
<reference evidence="2 3" key="1">
    <citation type="journal article" date="2007" name="Nature">
        <title>Evolution of genes and genomes on the Drosophila phylogeny.</title>
        <authorList>
            <consortium name="Drosophila 12 Genomes Consortium"/>
            <person name="Clark A.G."/>
            <person name="Eisen M.B."/>
            <person name="Smith D.R."/>
            <person name="Bergman C.M."/>
            <person name="Oliver B."/>
            <person name="Markow T.A."/>
            <person name="Kaufman T.C."/>
            <person name="Kellis M."/>
            <person name="Gelbart W."/>
            <person name="Iyer V.N."/>
            <person name="Pollard D.A."/>
            <person name="Sackton T.B."/>
            <person name="Larracuente A.M."/>
            <person name="Singh N.D."/>
            <person name="Abad J.P."/>
            <person name="Abt D.N."/>
            <person name="Adryan B."/>
            <person name="Aguade M."/>
            <person name="Akashi H."/>
            <person name="Anderson W.W."/>
            <person name="Aquadro C.F."/>
            <person name="Ardell D.H."/>
            <person name="Arguello R."/>
            <person name="Artieri C.G."/>
            <person name="Barbash D.A."/>
            <person name="Barker D."/>
            <person name="Barsanti P."/>
            <person name="Batterham P."/>
            <person name="Batzoglou S."/>
            <person name="Begun D."/>
            <person name="Bhutkar A."/>
            <person name="Blanco E."/>
            <person name="Bosak S.A."/>
            <person name="Bradley R.K."/>
            <person name="Brand A.D."/>
            <person name="Brent M.R."/>
            <person name="Brooks A.N."/>
            <person name="Brown R.H."/>
            <person name="Butlin R.K."/>
            <person name="Caggese C."/>
            <person name="Calvi B.R."/>
            <person name="Bernardo de Carvalho A."/>
            <person name="Caspi A."/>
            <person name="Castrezana S."/>
            <person name="Celniker S.E."/>
            <person name="Chang J.L."/>
            <person name="Chapple C."/>
            <person name="Chatterji S."/>
            <person name="Chinwalla A."/>
            <person name="Civetta A."/>
            <person name="Clifton S.W."/>
            <person name="Comeron J.M."/>
            <person name="Costello J.C."/>
            <person name="Coyne J.A."/>
            <person name="Daub J."/>
            <person name="David R.G."/>
            <person name="Delcher A.L."/>
            <person name="Delehaunty K."/>
            <person name="Do C.B."/>
            <person name="Ebling H."/>
            <person name="Edwards K."/>
            <person name="Eickbush T."/>
            <person name="Evans J.D."/>
            <person name="Filipski A."/>
            <person name="Findeiss S."/>
            <person name="Freyhult E."/>
            <person name="Fulton L."/>
            <person name="Fulton R."/>
            <person name="Garcia A.C."/>
            <person name="Gardiner A."/>
            <person name="Garfield D.A."/>
            <person name="Garvin B.E."/>
            <person name="Gibson G."/>
            <person name="Gilbert D."/>
            <person name="Gnerre S."/>
            <person name="Godfrey J."/>
            <person name="Good R."/>
            <person name="Gotea V."/>
            <person name="Gravely B."/>
            <person name="Greenberg A.J."/>
            <person name="Griffiths-Jones S."/>
            <person name="Gross S."/>
            <person name="Guigo R."/>
            <person name="Gustafson E.A."/>
            <person name="Haerty W."/>
            <person name="Hahn M.W."/>
            <person name="Halligan D.L."/>
            <person name="Halpern A.L."/>
            <person name="Halter G.M."/>
            <person name="Han M.V."/>
            <person name="Heger A."/>
            <person name="Hillier L."/>
            <person name="Hinrichs A.S."/>
            <person name="Holmes I."/>
            <person name="Hoskins R.A."/>
            <person name="Hubisz M.J."/>
            <person name="Hultmark D."/>
            <person name="Huntley M.A."/>
            <person name="Jaffe D.B."/>
            <person name="Jagadeeshan S."/>
            <person name="Jeck W.R."/>
            <person name="Johnson J."/>
            <person name="Jones C.D."/>
            <person name="Jordan W.C."/>
            <person name="Karpen G.H."/>
            <person name="Kataoka E."/>
            <person name="Keightley P.D."/>
            <person name="Kheradpour P."/>
            <person name="Kirkness E.F."/>
            <person name="Koerich L.B."/>
            <person name="Kristiansen K."/>
            <person name="Kudrna D."/>
            <person name="Kulathinal R.J."/>
            <person name="Kumar S."/>
            <person name="Kwok R."/>
            <person name="Lander E."/>
            <person name="Langley C.H."/>
            <person name="Lapoint R."/>
            <person name="Lazzaro B.P."/>
            <person name="Lee S.J."/>
            <person name="Levesque L."/>
            <person name="Li R."/>
            <person name="Lin C.F."/>
            <person name="Lin M.F."/>
            <person name="Lindblad-Toh K."/>
            <person name="Llopart A."/>
            <person name="Long M."/>
            <person name="Low L."/>
            <person name="Lozovsky E."/>
            <person name="Lu J."/>
            <person name="Luo M."/>
            <person name="Machado C.A."/>
            <person name="Makalowski W."/>
            <person name="Marzo M."/>
            <person name="Matsuda M."/>
            <person name="Matzkin L."/>
            <person name="McAllister B."/>
            <person name="McBride C.S."/>
            <person name="McKernan B."/>
            <person name="McKernan K."/>
            <person name="Mendez-Lago M."/>
            <person name="Minx P."/>
            <person name="Mollenhauer M.U."/>
            <person name="Montooth K."/>
            <person name="Mount S.M."/>
            <person name="Mu X."/>
            <person name="Myers E."/>
            <person name="Negre B."/>
            <person name="Newfeld S."/>
            <person name="Nielsen R."/>
            <person name="Noor M.A."/>
            <person name="O'Grady P."/>
            <person name="Pachter L."/>
            <person name="Papaceit M."/>
            <person name="Parisi M.J."/>
            <person name="Parisi M."/>
            <person name="Parts L."/>
            <person name="Pedersen J.S."/>
            <person name="Pesole G."/>
            <person name="Phillippy A.M."/>
            <person name="Ponting C.P."/>
            <person name="Pop M."/>
            <person name="Porcelli D."/>
            <person name="Powell J.R."/>
            <person name="Prohaska S."/>
            <person name="Pruitt K."/>
            <person name="Puig M."/>
            <person name="Quesneville H."/>
            <person name="Ram K.R."/>
            <person name="Rand D."/>
            <person name="Rasmussen M.D."/>
            <person name="Reed L.K."/>
            <person name="Reenan R."/>
            <person name="Reily A."/>
            <person name="Remington K.A."/>
            <person name="Rieger T.T."/>
            <person name="Ritchie M.G."/>
            <person name="Robin C."/>
            <person name="Rogers Y.H."/>
            <person name="Rohde C."/>
            <person name="Rozas J."/>
            <person name="Rubenfield M.J."/>
            <person name="Ruiz A."/>
            <person name="Russo S."/>
            <person name="Salzberg S.L."/>
            <person name="Sanchez-Gracia A."/>
            <person name="Saranga D.J."/>
            <person name="Sato H."/>
            <person name="Schaeffer S.W."/>
            <person name="Schatz M.C."/>
            <person name="Schlenke T."/>
            <person name="Schwartz R."/>
            <person name="Segarra C."/>
            <person name="Singh R.S."/>
            <person name="Sirot L."/>
            <person name="Sirota M."/>
            <person name="Sisneros N.B."/>
            <person name="Smith C.D."/>
            <person name="Smith T.F."/>
            <person name="Spieth J."/>
            <person name="Stage D.E."/>
            <person name="Stark A."/>
            <person name="Stephan W."/>
            <person name="Strausberg R.L."/>
            <person name="Strempel S."/>
            <person name="Sturgill D."/>
            <person name="Sutton G."/>
            <person name="Sutton G.G."/>
            <person name="Tao W."/>
            <person name="Teichmann S."/>
            <person name="Tobari Y.N."/>
            <person name="Tomimura Y."/>
            <person name="Tsolas J.M."/>
            <person name="Valente V.L."/>
            <person name="Venter E."/>
            <person name="Venter J.C."/>
            <person name="Vicario S."/>
            <person name="Vieira F.G."/>
            <person name="Vilella A.J."/>
            <person name="Villasante A."/>
            <person name="Walenz B."/>
            <person name="Wang J."/>
            <person name="Wasserman M."/>
            <person name="Watts T."/>
            <person name="Wilson D."/>
            <person name="Wilson R.K."/>
            <person name="Wing R.A."/>
            <person name="Wolfner M.F."/>
            <person name="Wong A."/>
            <person name="Wong G.K."/>
            <person name="Wu C.I."/>
            <person name="Wu G."/>
            <person name="Yamamoto D."/>
            <person name="Yang H.P."/>
            <person name="Yang S.P."/>
            <person name="Yorke J.A."/>
            <person name="Yoshida K."/>
            <person name="Zdobnov E."/>
            <person name="Zhang P."/>
            <person name="Zhang Y."/>
            <person name="Zimin A.V."/>
            <person name="Baldwin J."/>
            <person name="Abdouelleil A."/>
            <person name="Abdulkadir J."/>
            <person name="Abebe A."/>
            <person name="Abera B."/>
            <person name="Abreu J."/>
            <person name="Acer S.C."/>
            <person name="Aftuck L."/>
            <person name="Alexander A."/>
            <person name="An P."/>
            <person name="Anderson E."/>
            <person name="Anderson S."/>
            <person name="Arachi H."/>
            <person name="Azer M."/>
            <person name="Bachantsang P."/>
            <person name="Barry A."/>
            <person name="Bayul T."/>
            <person name="Berlin A."/>
            <person name="Bessette D."/>
            <person name="Bloom T."/>
            <person name="Blye J."/>
            <person name="Boguslavskiy L."/>
            <person name="Bonnet C."/>
            <person name="Boukhgalter B."/>
            <person name="Bourzgui I."/>
            <person name="Brown A."/>
            <person name="Cahill P."/>
            <person name="Channer S."/>
            <person name="Cheshatsang Y."/>
            <person name="Chuda L."/>
            <person name="Citroen M."/>
            <person name="Collymore A."/>
            <person name="Cooke P."/>
            <person name="Costello M."/>
            <person name="D'Aco K."/>
            <person name="Daza R."/>
            <person name="De Haan G."/>
            <person name="DeGray S."/>
            <person name="DeMaso C."/>
            <person name="Dhargay N."/>
            <person name="Dooley K."/>
            <person name="Dooley E."/>
            <person name="Doricent M."/>
            <person name="Dorje P."/>
            <person name="Dorjee K."/>
            <person name="Dupes A."/>
            <person name="Elong R."/>
            <person name="Falk J."/>
            <person name="Farina A."/>
            <person name="Faro S."/>
            <person name="Ferguson D."/>
            <person name="Fisher S."/>
            <person name="Foley C.D."/>
            <person name="Franke A."/>
            <person name="Friedrich D."/>
            <person name="Gadbois L."/>
            <person name="Gearin G."/>
            <person name="Gearin C.R."/>
            <person name="Giannoukos G."/>
            <person name="Goode T."/>
            <person name="Graham J."/>
            <person name="Grandbois E."/>
            <person name="Grewal S."/>
            <person name="Gyaltsen K."/>
            <person name="Hafez N."/>
            <person name="Hagos B."/>
            <person name="Hall J."/>
            <person name="Henson C."/>
            <person name="Hollinger A."/>
            <person name="Honan T."/>
            <person name="Huard M.D."/>
            <person name="Hughes L."/>
            <person name="Hurhula B."/>
            <person name="Husby M.E."/>
            <person name="Kamat A."/>
            <person name="Kanga B."/>
            <person name="Kashin S."/>
            <person name="Khazanovich D."/>
            <person name="Kisner P."/>
            <person name="Lance K."/>
            <person name="Lara M."/>
            <person name="Lee W."/>
            <person name="Lennon N."/>
            <person name="Letendre F."/>
            <person name="LeVine R."/>
            <person name="Lipovsky A."/>
            <person name="Liu X."/>
            <person name="Liu J."/>
            <person name="Liu S."/>
            <person name="Lokyitsang T."/>
            <person name="Lokyitsang Y."/>
            <person name="Lubonja R."/>
            <person name="Lui A."/>
            <person name="MacDonald P."/>
            <person name="Magnisalis V."/>
            <person name="Maru K."/>
            <person name="Matthews C."/>
            <person name="McCusker W."/>
            <person name="McDonough S."/>
            <person name="Mehta T."/>
            <person name="Meldrim J."/>
            <person name="Meneus L."/>
            <person name="Mihai O."/>
            <person name="Mihalev A."/>
            <person name="Mihova T."/>
            <person name="Mittelman R."/>
            <person name="Mlenga V."/>
            <person name="Montmayeur A."/>
            <person name="Mulrain L."/>
            <person name="Navidi A."/>
            <person name="Naylor J."/>
            <person name="Negash T."/>
            <person name="Nguyen T."/>
            <person name="Nguyen N."/>
            <person name="Nicol R."/>
            <person name="Norbu C."/>
            <person name="Norbu N."/>
            <person name="Novod N."/>
            <person name="O'Neill B."/>
            <person name="Osman S."/>
            <person name="Markiewicz E."/>
            <person name="Oyono O.L."/>
            <person name="Patti C."/>
            <person name="Phunkhang P."/>
            <person name="Pierre F."/>
            <person name="Priest M."/>
            <person name="Raghuraman S."/>
            <person name="Rege F."/>
            <person name="Reyes R."/>
            <person name="Rise C."/>
            <person name="Rogov P."/>
            <person name="Ross K."/>
            <person name="Ryan E."/>
            <person name="Settipalli S."/>
            <person name="Shea T."/>
            <person name="Sherpa N."/>
            <person name="Shi L."/>
            <person name="Shih D."/>
            <person name="Sparrow T."/>
            <person name="Spaulding J."/>
            <person name="Stalker J."/>
            <person name="Stange-Thomann N."/>
            <person name="Stavropoulos S."/>
            <person name="Stone C."/>
            <person name="Strader C."/>
            <person name="Tesfaye S."/>
            <person name="Thomson T."/>
            <person name="Thoulutsang Y."/>
            <person name="Thoulutsang D."/>
            <person name="Topham K."/>
            <person name="Topping I."/>
            <person name="Tsamla T."/>
            <person name="Vassiliev H."/>
            <person name="Vo A."/>
            <person name="Wangchuk T."/>
            <person name="Wangdi T."/>
            <person name="Weiand M."/>
            <person name="Wilkinson J."/>
            <person name="Wilson A."/>
            <person name="Yadav S."/>
            <person name="Young G."/>
            <person name="Yu Q."/>
            <person name="Zembek L."/>
            <person name="Zhong D."/>
            <person name="Zimmer A."/>
            <person name="Zwirko Z."/>
            <person name="Jaffe D.B."/>
            <person name="Alvarez P."/>
            <person name="Brockman W."/>
            <person name="Butler J."/>
            <person name="Chin C."/>
            <person name="Gnerre S."/>
            <person name="Grabherr M."/>
            <person name="Kleber M."/>
            <person name="Mauceli E."/>
            <person name="MacCallum I."/>
        </authorList>
    </citation>
    <scope>NUCLEOTIDE SEQUENCE [LARGE SCALE GENOMIC DNA]</scope>
    <source>
        <strain evidence="3">Tucson 15287-2541.00</strain>
    </source>
</reference>
<dbReference type="InterPro" id="IPR005240">
    <property type="entry name" value="DUF389"/>
</dbReference>
<dbReference type="OMA" id="VICIFAT"/>
<dbReference type="EMBL" id="CH916368">
    <property type="protein sequence ID" value="EDW03141.1"/>
    <property type="molecule type" value="Genomic_DNA"/>
</dbReference>
<name>B4JCI7_DROGR</name>
<dbReference type="PANTHER" id="PTHR20992">
    <property type="entry name" value="AT15442P-RELATED"/>
    <property type="match status" value="1"/>
</dbReference>
<proteinExistence type="predicted"/>
<feature type="non-terminal residue" evidence="2">
    <location>
        <position position="1"/>
    </location>
</feature>
<dbReference type="AlphaFoldDB" id="B4JCI7"/>
<organism evidence="3">
    <name type="scientific">Drosophila grimshawi</name>
    <name type="common">Hawaiian fruit fly</name>
    <name type="synonym">Idiomyia grimshawi</name>
    <dbReference type="NCBI Taxonomy" id="7222"/>
    <lineage>
        <taxon>Eukaryota</taxon>
        <taxon>Metazoa</taxon>
        <taxon>Ecdysozoa</taxon>
        <taxon>Arthropoda</taxon>
        <taxon>Hexapoda</taxon>
        <taxon>Insecta</taxon>
        <taxon>Pterygota</taxon>
        <taxon>Neoptera</taxon>
        <taxon>Endopterygota</taxon>
        <taxon>Diptera</taxon>
        <taxon>Brachycera</taxon>
        <taxon>Muscomorpha</taxon>
        <taxon>Ephydroidea</taxon>
        <taxon>Drosophilidae</taxon>
        <taxon>Drosophila</taxon>
        <taxon>Hawaiian Drosophila</taxon>
    </lineage>
</organism>
<feature type="transmembrane region" description="Helical" evidence="1">
    <location>
        <begin position="95"/>
        <end position="121"/>
    </location>
</feature>
<gene>
    <name evidence="2" type="primary">Dgri\GH11075</name>
    <name evidence="2" type="ORF">Dgri_GH11075</name>
</gene>
<feature type="transmembrane region" description="Helical" evidence="1">
    <location>
        <begin position="6"/>
        <end position="28"/>
    </location>
</feature>
<keyword evidence="1" id="KW-1133">Transmembrane helix</keyword>
<dbReference type="PANTHER" id="PTHR20992:SF12">
    <property type="entry name" value="IP07646P"/>
    <property type="match status" value="1"/>
</dbReference>
<accession>B4JCI7</accession>
<dbReference type="HOGENOM" id="CLU_122083_0_0_1"/>
<dbReference type="InParanoid" id="B4JCI7"/>
<dbReference type="OrthoDB" id="543859at2759"/>
<keyword evidence="1" id="KW-0812">Transmembrane</keyword>
<dbReference type="KEGG" id="dgr:6562814"/>